<keyword evidence="3" id="KW-1185">Reference proteome</keyword>
<dbReference type="InterPro" id="IPR024983">
    <property type="entry name" value="CHAT_dom"/>
</dbReference>
<dbReference type="OrthoDB" id="9771112at2"/>
<gene>
    <name evidence="2" type="ORF">GH815_06935</name>
</gene>
<feature type="domain" description="CHAT" evidence="1">
    <location>
        <begin position="673"/>
        <end position="955"/>
    </location>
</feature>
<dbReference type="AlphaFoldDB" id="A0A844BIC9"/>
<dbReference type="Pfam" id="PF12770">
    <property type="entry name" value="CHAT"/>
    <property type="match status" value="1"/>
</dbReference>
<comment type="caution">
    <text evidence="2">The sequence shown here is derived from an EMBL/GenBank/DDBJ whole genome shotgun (WGS) entry which is preliminary data.</text>
</comment>
<organism evidence="2 3">
    <name type="scientific">Rhodovulum strictum</name>
    <dbReference type="NCBI Taxonomy" id="58314"/>
    <lineage>
        <taxon>Bacteria</taxon>
        <taxon>Pseudomonadati</taxon>
        <taxon>Pseudomonadota</taxon>
        <taxon>Alphaproteobacteria</taxon>
        <taxon>Rhodobacterales</taxon>
        <taxon>Paracoccaceae</taxon>
        <taxon>Rhodovulum</taxon>
    </lineage>
</organism>
<evidence type="ECO:0000313" key="2">
    <source>
        <dbReference type="EMBL" id="MRH20723.1"/>
    </source>
</evidence>
<dbReference type="EMBL" id="WJPO01000007">
    <property type="protein sequence ID" value="MRH20723.1"/>
    <property type="molecule type" value="Genomic_DNA"/>
</dbReference>
<sequence length="971" mass="101989">MPNAAALGDSELDWSGFDRACMPAHLEAARIVAALMAGGQGPAPERLAADAAGQVALRLRQRQLSGHALPPGAVAYAEAVGARAAALGRGADTAPGDAFTRALLQVNALMAPGMAAGEAEAALADLARAEERLEAIGAAGSPREAAELEDYRALIQSARGRALVLAGRHDEAERAFWAIVALREASSVTHDALFAEVIAYVDRFGARYPDRALSRLIPLVRHSLADLALPERVVLLMTLADLYRGVGDVAGARHLVEDAAGTLAEAGLPLPETAPPQAVLDAVAALSLVPLNGQPPGATERFARFSGVMTALMKRANILRQSSEAGQVHLAAFQRLSDLGDRAMARSAALAAEPDPDEVHIAAALADADLTAPPPLPYVPLDLGASRRLDALADRAEAEGASVALAAELEALAEDPGLQPVLAAQALTQAAGMWADLGVPERASGDYRRAARIAQQADDLWQDIQAVLGLSLLPDDTHPPERKRADLRALVERIEARRARLNAAYLPSAFMADKVLPYLAAAHMAGKAGDHAERLRLLDRLRAQEIHGPPLAAPATDPLRREVIALSGRLRAEPDPERAARLRIERRLAWDELMIARPRLRPDFELAALQARLGGAAVLSAFFMAPDVLDLTLITAGEVVQVRRLLSEWPDFAARLAAVLQPSRLSLDLPAHLAALADILLPEAFRPALAAAPELAIVPHRALHGLPWGALPLDGQPLILGRPVATVPNLTALTRPGRCWPAAPRFLGVATRSTTATDAAGRRLIDLPQAEAEARAAAAQFRHGATLLGAGATRAAFLSDPRLGAADTVLVALHGTDVADPALARAPMETTLALCDGAIDGIDLACLALSAGLVVSTACYSGRRAARIEGLETLPADALYGLQAAFLLAGAGAVLAPLWRAGDATAHRIAGHLFEALGQGARPAEALHRAIRAYLDSPGLRRVERDPYAWAPYALCAFSPAIFAFGSQGES</sequence>
<proteinExistence type="predicted"/>
<dbReference type="Proteomes" id="UP000466730">
    <property type="component" value="Unassembled WGS sequence"/>
</dbReference>
<evidence type="ECO:0000259" key="1">
    <source>
        <dbReference type="Pfam" id="PF12770"/>
    </source>
</evidence>
<accession>A0A844BIC9</accession>
<reference evidence="2 3" key="1">
    <citation type="submission" date="2019-11" db="EMBL/GenBank/DDBJ databases">
        <title>Draft Whole-Genome sequence of the marine photosynthetic bacterium Rhodovulum strictum DSM 11289.</title>
        <authorList>
            <person name="Kyndt J.A."/>
            <person name="Meyer T.E."/>
        </authorList>
    </citation>
    <scope>NUCLEOTIDE SEQUENCE [LARGE SCALE GENOMIC DNA]</scope>
    <source>
        <strain evidence="2 3">DSM 11289</strain>
    </source>
</reference>
<evidence type="ECO:0000313" key="3">
    <source>
        <dbReference type="Proteomes" id="UP000466730"/>
    </source>
</evidence>
<dbReference type="RefSeq" id="WP_153748028.1">
    <property type="nucleotide sequence ID" value="NZ_BAAADI010000049.1"/>
</dbReference>
<protein>
    <submittedName>
        <fullName evidence="2">CHAT domain-containing protein</fullName>
    </submittedName>
</protein>
<name>A0A844BIC9_9RHOB</name>